<evidence type="ECO:0000256" key="7">
    <source>
        <dbReference type="SAM" id="Phobius"/>
    </source>
</evidence>
<dbReference type="Proteomes" id="UP000238430">
    <property type="component" value="Unassembled WGS sequence"/>
</dbReference>
<dbReference type="Gene3D" id="3.40.50.720">
    <property type="entry name" value="NAD(P)-binding Rossmann-like Domain"/>
    <property type="match status" value="1"/>
</dbReference>
<feature type="transmembrane region" description="Helical" evidence="7">
    <location>
        <begin position="113"/>
        <end position="133"/>
    </location>
</feature>
<reference evidence="9 10" key="1">
    <citation type="submission" date="2018-03" db="EMBL/GenBank/DDBJ databases">
        <title>Mesoflavibacter sp. HG37 and Mesoflavibacter sp. HG96 sp.nov., two marine bacteria isolated from seawater of Western Pacific Ocean.</title>
        <authorList>
            <person name="Cheng H."/>
            <person name="Wu Y.-H."/>
            <person name="Guo L.-L."/>
            <person name="Xu X.-W."/>
        </authorList>
    </citation>
    <scope>NUCLEOTIDE SEQUENCE [LARGE SCALE GENOMIC DNA]</scope>
    <source>
        <strain evidence="9 10">KCTC 42117</strain>
    </source>
</reference>
<evidence type="ECO:0000256" key="3">
    <source>
        <dbReference type="ARBA" id="ARBA00022679"/>
    </source>
</evidence>
<evidence type="ECO:0000256" key="1">
    <source>
        <dbReference type="ARBA" id="ARBA00004141"/>
    </source>
</evidence>
<dbReference type="Pfam" id="PF02397">
    <property type="entry name" value="Bac_transf"/>
    <property type="match status" value="1"/>
</dbReference>
<accession>A0A2T1NB26</accession>
<keyword evidence="5 7" id="KW-1133">Transmembrane helix</keyword>
<dbReference type="RefSeq" id="WP_106679550.1">
    <property type="nucleotide sequence ID" value="NZ_JACHWV010000003.1"/>
</dbReference>
<comment type="similarity">
    <text evidence="2">Belongs to the bacterial sugar transferase family.</text>
</comment>
<dbReference type="EMBL" id="PXOT01000024">
    <property type="protein sequence ID" value="PSG89351.1"/>
    <property type="molecule type" value="Genomic_DNA"/>
</dbReference>
<dbReference type="PANTHER" id="PTHR30576">
    <property type="entry name" value="COLANIC BIOSYNTHESIS UDP-GLUCOSE LIPID CARRIER TRANSFERASE"/>
    <property type="match status" value="1"/>
</dbReference>
<name>A0A2T1NB26_9FLAO</name>
<gene>
    <name evidence="9" type="ORF">C7H61_10385</name>
</gene>
<dbReference type="NCBIfam" id="TIGR03025">
    <property type="entry name" value="EPS_sugtrans"/>
    <property type="match status" value="1"/>
</dbReference>
<evidence type="ECO:0000313" key="9">
    <source>
        <dbReference type="EMBL" id="PSG89351.1"/>
    </source>
</evidence>
<evidence type="ECO:0000259" key="8">
    <source>
        <dbReference type="Pfam" id="PF02397"/>
    </source>
</evidence>
<sequence>MDNTSGIHFEISERKILLRFFDLLSIGGSLYLVSTIFNFDYFLVNKEHWAWMLVLALYISVFGTVLELYDLQKSSRMETVVSTIILTTSVTVLFYLLTPFFTPSLPDNRLQIIYFYIAILLGLFVWRWAYITFISSPRFYKRVLLIGETSNIKSIVKAFNEADPNYVIVGYINCESDKKDAVKFTAVKEFSSKQIRKVIKDEGISEIVVASYNSENITPTIYSELMSLLEKGFPIKEYTQVYEDITYRVPVQFVGKDFYKYFPFSRNNKNKFYLAYRRLLDIILSVIGLAIGVLFLPLNLIGNALGNRGKLFYTQERVGKNGKPFTIYKYRSMVKNAESAGAVWASKNDSRVTPFGRFLRTSRLDEIPQFINILKGDMSLIGPRPERPVFVKELSQVIPFYETRHIVKPGLTGWAQVKARYGSSVDDSLLKLQYDLFYIKHRSFMLDINIVIKTLSTVIFFRGQ</sequence>
<feature type="transmembrane region" description="Helical" evidence="7">
    <location>
        <begin position="81"/>
        <end position="101"/>
    </location>
</feature>
<comment type="subcellular location">
    <subcellularLocation>
        <location evidence="1">Membrane</location>
        <topology evidence="1">Multi-pass membrane protein</topology>
    </subcellularLocation>
</comment>
<proteinExistence type="inferred from homology"/>
<dbReference type="PANTHER" id="PTHR30576:SF0">
    <property type="entry name" value="UNDECAPRENYL-PHOSPHATE N-ACETYLGALACTOSAMINYL 1-PHOSPHATE TRANSFERASE-RELATED"/>
    <property type="match status" value="1"/>
</dbReference>
<keyword evidence="3 9" id="KW-0808">Transferase</keyword>
<evidence type="ECO:0000256" key="5">
    <source>
        <dbReference type="ARBA" id="ARBA00022989"/>
    </source>
</evidence>
<dbReference type="GO" id="GO:0016020">
    <property type="term" value="C:membrane"/>
    <property type="evidence" value="ECO:0007669"/>
    <property type="project" value="UniProtKB-SubCell"/>
</dbReference>
<feature type="transmembrane region" description="Helical" evidence="7">
    <location>
        <begin position="279"/>
        <end position="298"/>
    </location>
</feature>
<keyword evidence="10" id="KW-1185">Reference proteome</keyword>
<dbReference type="GO" id="GO:0016780">
    <property type="term" value="F:phosphotransferase activity, for other substituted phosphate groups"/>
    <property type="evidence" value="ECO:0007669"/>
    <property type="project" value="TreeGrafter"/>
</dbReference>
<dbReference type="OrthoDB" id="9808602at2"/>
<feature type="domain" description="Bacterial sugar transferase" evidence="8">
    <location>
        <begin position="277"/>
        <end position="459"/>
    </location>
</feature>
<organism evidence="9 10">
    <name type="scientific">Mesoflavibacter zeaxanthinifaciens subsp. sabulilitoris</name>
    <dbReference type="NCBI Taxonomy" id="1520893"/>
    <lineage>
        <taxon>Bacteria</taxon>
        <taxon>Pseudomonadati</taxon>
        <taxon>Bacteroidota</taxon>
        <taxon>Flavobacteriia</taxon>
        <taxon>Flavobacteriales</taxon>
        <taxon>Flavobacteriaceae</taxon>
        <taxon>Mesoflavibacter</taxon>
    </lineage>
</organism>
<evidence type="ECO:0000256" key="2">
    <source>
        <dbReference type="ARBA" id="ARBA00006464"/>
    </source>
</evidence>
<evidence type="ECO:0000313" key="10">
    <source>
        <dbReference type="Proteomes" id="UP000238430"/>
    </source>
</evidence>
<protein>
    <submittedName>
        <fullName evidence="9">Sugar transferase</fullName>
    </submittedName>
</protein>
<feature type="transmembrane region" description="Helical" evidence="7">
    <location>
        <begin position="16"/>
        <end position="37"/>
    </location>
</feature>
<keyword evidence="6 7" id="KW-0472">Membrane</keyword>
<dbReference type="InterPro" id="IPR017475">
    <property type="entry name" value="EPS_sugar_tfrase"/>
</dbReference>
<evidence type="ECO:0000256" key="6">
    <source>
        <dbReference type="ARBA" id="ARBA00023136"/>
    </source>
</evidence>
<keyword evidence="4 7" id="KW-0812">Transmembrane</keyword>
<feature type="transmembrane region" description="Helical" evidence="7">
    <location>
        <begin position="49"/>
        <end position="69"/>
    </location>
</feature>
<comment type="caution">
    <text evidence="9">The sequence shown here is derived from an EMBL/GenBank/DDBJ whole genome shotgun (WGS) entry which is preliminary data.</text>
</comment>
<dbReference type="InterPro" id="IPR003362">
    <property type="entry name" value="Bact_transf"/>
</dbReference>
<dbReference type="AlphaFoldDB" id="A0A2T1NB26"/>
<evidence type="ECO:0000256" key="4">
    <source>
        <dbReference type="ARBA" id="ARBA00022692"/>
    </source>
</evidence>